<evidence type="ECO:0000259" key="13">
    <source>
        <dbReference type="Pfam" id="PF23953"/>
    </source>
</evidence>
<dbReference type="Gene3D" id="1.25.40.470">
    <property type="match status" value="1"/>
</dbReference>
<dbReference type="InterPro" id="IPR010714">
    <property type="entry name" value="Coatomer_asu_C"/>
</dbReference>
<dbReference type="GO" id="GO:0000139">
    <property type="term" value="C:Golgi membrane"/>
    <property type="evidence" value="ECO:0007669"/>
    <property type="project" value="UniProtKB-SubCell"/>
</dbReference>
<dbReference type="GO" id="GO:0030126">
    <property type="term" value="C:COPI vesicle coat"/>
    <property type="evidence" value="ECO:0007669"/>
    <property type="project" value="InterPro"/>
</dbReference>
<keyword evidence="4" id="KW-0963">Cytoplasm</keyword>
<proteinExistence type="predicted"/>
<keyword evidence="9" id="KW-0333">Golgi apparatus</keyword>
<keyword evidence="5" id="KW-0853">WD repeat</keyword>
<evidence type="ECO:0000256" key="10">
    <source>
        <dbReference type="ARBA" id="ARBA00023136"/>
    </source>
</evidence>
<reference evidence="14 15" key="1">
    <citation type="submission" date="2014-09" db="EMBL/GenBank/DDBJ databases">
        <authorList>
            <person name="Ellenberger Sabrina"/>
        </authorList>
    </citation>
    <scope>NUCLEOTIDE SEQUENCE [LARGE SCALE GENOMIC DNA]</scope>
    <source>
        <strain evidence="14 15">CBS 412.66</strain>
    </source>
</reference>
<evidence type="ECO:0000256" key="9">
    <source>
        <dbReference type="ARBA" id="ARBA00023034"/>
    </source>
</evidence>
<accession>A0A0B7NK35</accession>
<protein>
    <recommendedName>
        <fullName evidence="16">Coatomer subunit alpha</fullName>
    </recommendedName>
</protein>
<dbReference type="GO" id="GO:0006886">
    <property type="term" value="P:intracellular protein transport"/>
    <property type="evidence" value="ECO:0007669"/>
    <property type="project" value="InterPro"/>
</dbReference>
<dbReference type="InterPro" id="IPR056176">
    <property type="entry name" value="TPR_COPA_B"/>
</dbReference>
<dbReference type="STRING" id="35722.A0A0B7NK35"/>
<dbReference type="Proteomes" id="UP000054107">
    <property type="component" value="Unassembled WGS sequence"/>
</dbReference>
<sequence>MGNDLVKALSPIADSYRSRVVSDKLAEDGGLYELYKLPKSASNKTLEEPYVEANRGVGYNALFIARNRFAVFDRLHQQIEIRDLSNTITKSFKTPVIGVTDIFYAGTGSLLLTTATHVILFDIQQRRIFTEIMIANIKYVVWSNDYSMAALLSRHTITLVDKNLKQIGQIHETIRIKSGVWDESGVFLYCTLNHIKYTLPQGDHGIIRTLDQPLYMASVKDKSLLVLNREGKAVKLAIDPTEFKFKLALANRNYDQVLYIIRNSSLVGQAIIGYLQQKGYPEIALNFVRDDSTRFELALECGNLDVALNSAQKLDTKESWDKLGSEALRHGNFKMVELAYQRTKNYDRLSFLYLAAGNETNLRQMMKIAQMRGDPMSRLQNAMYLGDVSERIRLLQDVGQTQMAYLTAKSHGFHEKAQSILTMAGIAEQDIDMTRPAHGENSSKTNPLQSALPLQDHNWPLLTVSKNFFEGVFAANNNNQIKSVPAFHYDEGIDNIEDAGGDWGAEQDEDILGISLPKMSRDNTTTTADQLDEGEAGWDDDDDIHADIAAEISQVAARETAEFVAPAAGMDEAALWVQTSCLAADHISAGSFETAMQILNRQVGAVNFSPLKTHFLAVYQTSRILVPSNAANPSLPVYLRRNPDTATSKSSLPIVAYSLQHLATVQLQLAYRLFTNGKLPASATQFKTVLHSLLFTVVSEKADADEANQLVQICREYALGLAIEQQRRSVTANDPNDTKRALELAAYFTHCQLQTPHLQQALRQAAKQAFKLKNFNTASQFCTRLLELAPPKKIADEARQILDVCQKSPKDEIQLHYDQHNPFVVCGLSYEPIYKGSLKATCPFCQAAYKLEYKNKVCNVCHVSQIGSTGSGFRVMI</sequence>
<evidence type="ECO:0000256" key="5">
    <source>
        <dbReference type="ARBA" id="ARBA00022574"/>
    </source>
</evidence>
<name>A0A0B7NK35_9FUNG</name>
<evidence type="ECO:0000256" key="4">
    <source>
        <dbReference type="ARBA" id="ARBA00022490"/>
    </source>
</evidence>
<keyword evidence="3" id="KW-0813">Transport</keyword>
<dbReference type="Pfam" id="PF23953">
    <property type="entry name" value="TPR_COPA_B"/>
    <property type="match status" value="1"/>
</dbReference>
<dbReference type="InterPro" id="IPR011044">
    <property type="entry name" value="Quino_amine_DH_bsu"/>
</dbReference>
<dbReference type="FunFam" id="1.25.40.470:FF:000002">
    <property type="entry name" value="Coatomer subunit alpha"/>
    <property type="match status" value="1"/>
</dbReference>
<feature type="domain" description="COPA/B second beta-propeller" evidence="11">
    <location>
        <begin position="27"/>
        <end position="228"/>
    </location>
</feature>
<dbReference type="Pfam" id="PF06957">
    <property type="entry name" value="COPI_C"/>
    <property type="match status" value="1"/>
</dbReference>
<dbReference type="GO" id="GO:0005198">
    <property type="term" value="F:structural molecule activity"/>
    <property type="evidence" value="ECO:0007669"/>
    <property type="project" value="InterPro"/>
</dbReference>
<keyword evidence="7" id="KW-0931">ER-Golgi transport</keyword>
<keyword evidence="15" id="KW-1185">Reference proteome</keyword>
<evidence type="ECO:0000313" key="14">
    <source>
        <dbReference type="EMBL" id="CEP17782.1"/>
    </source>
</evidence>
<dbReference type="OrthoDB" id="10261470at2759"/>
<feature type="domain" description="COPA/B TPR" evidence="13">
    <location>
        <begin position="270"/>
        <end position="412"/>
    </location>
</feature>
<evidence type="ECO:0000256" key="8">
    <source>
        <dbReference type="ARBA" id="ARBA00022927"/>
    </source>
</evidence>
<organism evidence="14 15">
    <name type="scientific">Parasitella parasitica</name>
    <dbReference type="NCBI Taxonomy" id="35722"/>
    <lineage>
        <taxon>Eukaryota</taxon>
        <taxon>Fungi</taxon>
        <taxon>Fungi incertae sedis</taxon>
        <taxon>Mucoromycota</taxon>
        <taxon>Mucoromycotina</taxon>
        <taxon>Mucoromycetes</taxon>
        <taxon>Mucorales</taxon>
        <taxon>Mucorineae</taxon>
        <taxon>Mucoraceae</taxon>
        <taxon>Parasitella</taxon>
    </lineage>
</organism>
<evidence type="ECO:0000256" key="6">
    <source>
        <dbReference type="ARBA" id="ARBA00022737"/>
    </source>
</evidence>
<evidence type="ECO:0008006" key="16">
    <source>
        <dbReference type="Google" id="ProtNLM"/>
    </source>
</evidence>
<evidence type="ECO:0000256" key="7">
    <source>
        <dbReference type="ARBA" id="ARBA00022892"/>
    </source>
</evidence>
<dbReference type="Pfam" id="PF04053">
    <property type="entry name" value="B-prop_COPA_B_2nd"/>
    <property type="match status" value="1"/>
</dbReference>
<keyword evidence="8" id="KW-0653">Protein transport</keyword>
<comment type="subcellular location">
    <subcellularLocation>
        <location evidence="2">Cytoplasm</location>
    </subcellularLocation>
    <subcellularLocation>
        <location evidence="1">Golgi apparatus membrane</location>
        <topology evidence="1">Peripheral membrane protein</topology>
        <orientation evidence="1">Cytoplasmic side</orientation>
    </subcellularLocation>
</comment>
<evidence type="ECO:0000256" key="3">
    <source>
        <dbReference type="ARBA" id="ARBA00022448"/>
    </source>
</evidence>
<evidence type="ECO:0000259" key="11">
    <source>
        <dbReference type="Pfam" id="PF04053"/>
    </source>
</evidence>
<dbReference type="EMBL" id="LN733737">
    <property type="protein sequence ID" value="CEP17782.1"/>
    <property type="molecule type" value="Genomic_DNA"/>
</dbReference>
<feature type="domain" description="Coatomer alpha subunit C-terminal" evidence="12">
    <location>
        <begin position="466"/>
        <end position="875"/>
    </location>
</feature>
<dbReference type="InterPro" id="IPR047312">
    <property type="entry name" value="Coatomer_alpha_WD-assoc_reg"/>
</dbReference>
<gene>
    <name evidence="14" type="primary">PARPA_12082.1 scaffold 44939</name>
</gene>
<keyword evidence="10" id="KW-0472">Membrane</keyword>
<evidence type="ECO:0000256" key="2">
    <source>
        <dbReference type="ARBA" id="ARBA00004496"/>
    </source>
</evidence>
<dbReference type="SUPFAM" id="SSF50969">
    <property type="entry name" value="YVTN repeat-like/Quinoprotein amine dehydrogenase"/>
    <property type="match status" value="1"/>
</dbReference>
<dbReference type="AlphaFoldDB" id="A0A0B7NK35"/>
<dbReference type="InterPro" id="IPR006692">
    <property type="entry name" value="Beta-prop_COPA/B_2nd"/>
</dbReference>
<dbReference type="GO" id="GO:0016192">
    <property type="term" value="P:vesicle-mediated transport"/>
    <property type="evidence" value="ECO:0007669"/>
    <property type="project" value="UniProtKB-KW"/>
</dbReference>
<evidence type="ECO:0000256" key="1">
    <source>
        <dbReference type="ARBA" id="ARBA00004255"/>
    </source>
</evidence>
<keyword evidence="6" id="KW-0677">Repeat</keyword>
<evidence type="ECO:0000313" key="15">
    <source>
        <dbReference type="Proteomes" id="UP000054107"/>
    </source>
</evidence>
<evidence type="ECO:0000259" key="12">
    <source>
        <dbReference type="Pfam" id="PF06957"/>
    </source>
</evidence>
<dbReference type="CDD" id="cd22948">
    <property type="entry name" value="Coatomer_WDAD_alpha"/>
    <property type="match status" value="1"/>
</dbReference>